<keyword evidence="1" id="KW-0378">Hydrolase</keyword>
<sequence length="226" mass="23966">MRNFDAVLFDLDGTLIDTNQLIVESFQHVFRSELGLEVTPAEIYPYFGEPLHTTLARYGPDRADELVAAYRKFNLSQHDRMVRPFPGVAGAVADLQAAGVRLGVVTSKITELALRGLRVCGIADYFPVVVGVDQTQRHKPEPDPALRAIALLGVEPGPRVLMVGDSPFDIACGRAAGCMTAAVGWAANPAPLAACRPDFWIEQPADLVTVVTGPAGGDCGSAAGPG</sequence>
<dbReference type="InterPro" id="IPR006439">
    <property type="entry name" value="HAD-SF_hydro_IA"/>
</dbReference>
<dbReference type="Proteomes" id="UP001519289">
    <property type="component" value="Unassembled WGS sequence"/>
</dbReference>
<proteinExistence type="predicted"/>
<dbReference type="InterPro" id="IPR036412">
    <property type="entry name" value="HAD-like_sf"/>
</dbReference>
<protein>
    <submittedName>
        <fullName evidence="1">Pyrophosphatase PpaX</fullName>
        <ecNumber evidence="1">3.6.1.1</ecNumber>
    </submittedName>
</protein>
<dbReference type="Pfam" id="PF13419">
    <property type="entry name" value="HAD_2"/>
    <property type="match status" value="1"/>
</dbReference>
<dbReference type="RefSeq" id="WP_209466486.1">
    <property type="nucleotide sequence ID" value="NZ_JAGGLG010000012.1"/>
</dbReference>
<dbReference type="SFLD" id="SFLDG01129">
    <property type="entry name" value="C1.5:_HAD__Beta-PGM__Phosphata"/>
    <property type="match status" value="1"/>
</dbReference>
<dbReference type="PANTHER" id="PTHR43434">
    <property type="entry name" value="PHOSPHOGLYCOLATE PHOSPHATASE"/>
    <property type="match status" value="1"/>
</dbReference>
<dbReference type="GO" id="GO:0004427">
    <property type="term" value="F:inorganic diphosphate phosphatase activity"/>
    <property type="evidence" value="ECO:0007669"/>
    <property type="project" value="UniProtKB-EC"/>
</dbReference>
<dbReference type="EC" id="3.6.1.1" evidence="1"/>
<evidence type="ECO:0000313" key="1">
    <source>
        <dbReference type="EMBL" id="MBP2018360.1"/>
    </source>
</evidence>
<keyword evidence="2" id="KW-1185">Reference proteome</keyword>
<dbReference type="NCBIfam" id="TIGR01549">
    <property type="entry name" value="HAD-SF-IA-v1"/>
    <property type="match status" value="1"/>
</dbReference>
<dbReference type="PANTHER" id="PTHR43434:SF26">
    <property type="entry name" value="PYROPHOSPHATASE PPAX"/>
    <property type="match status" value="1"/>
</dbReference>
<dbReference type="SFLD" id="SFLDG01135">
    <property type="entry name" value="C1.5.6:_HAD__Beta-PGM__Phospha"/>
    <property type="match status" value="1"/>
</dbReference>
<dbReference type="InterPro" id="IPR050155">
    <property type="entry name" value="HAD-like_hydrolase_sf"/>
</dbReference>
<dbReference type="InterPro" id="IPR041492">
    <property type="entry name" value="HAD_2"/>
</dbReference>
<reference evidence="1 2" key="1">
    <citation type="submission" date="2021-03" db="EMBL/GenBank/DDBJ databases">
        <title>Genomic Encyclopedia of Type Strains, Phase IV (KMG-IV): sequencing the most valuable type-strain genomes for metagenomic binning, comparative biology and taxonomic classification.</title>
        <authorList>
            <person name="Goeker M."/>
        </authorList>
    </citation>
    <scope>NUCLEOTIDE SEQUENCE [LARGE SCALE GENOMIC DNA]</scope>
    <source>
        <strain evidence="1 2">DSM 27138</strain>
    </source>
</reference>
<name>A0ABS4JTT4_9FIRM</name>
<dbReference type="InterPro" id="IPR023214">
    <property type="entry name" value="HAD_sf"/>
</dbReference>
<evidence type="ECO:0000313" key="2">
    <source>
        <dbReference type="Proteomes" id="UP001519289"/>
    </source>
</evidence>
<comment type="caution">
    <text evidence="1">The sequence shown here is derived from an EMBL/GenBank/DDBJ whole genome shotgun (WGS) entry which is preliminary data.</text>
</comment>
<dbReference type="PRINTS" id="PR00413">
    <property type="entry name" value="HADHALOGNASE"/>
</dbReference>
<dbReference type="SUPFAM" id="SSF56784">
    <property type="entry name" value="HAD-like"/>
    <property type="match status" value="1"/>
</dbReference>
<dbReference type="EMBL" id="JAGGLG010000012">
    <property type="protein sequence ID" value="MBP2018360.1"/>
    <property type="molecule type" value="Genomic_DNA"/>
</dbReference>
<dbReference type="Gene3D" id="1.10.150.240">
    <property type="entry name" value="Putative phosphatase, domain 2"/>
    <property type="match status" value="1"/>
</dbReference>
<dbReference type="Gene3D" id="3.40.50.1000">
    <property type="entry name" value="HAD superfamily/HAD-like"/>
    <property type="match status" value="1"/>
</dbReference>
<organism evidence="1 2">
    <name type="scientific">Symbiobacterium terraclitae</name>
    <dbReference type="NCBI Taxonomy" id="557451"/>
    <lineage>
        <taxon>Bacteria</taxon>
        <taxon>Bacillati</taxon>
        <taxon>Bacillota</taxon>
        <taxon>Clostridia</taxon>
        <taxon>Eubacteriales</taxon>
        <taxon>Symbiobacteriaceae</taxon>
        <taxon>Symbiobacterium</taxon>
    </lineage>
</organism>
<dbReference type="InterPro" id="IPR023198">
    <property type="entry name" value="PGP-like_dom2"/>
</dbReference>
<dbReference type="NCBIfam" id="NF009804">
    <property type="entry name" value="PRK13288.1"/>
    <property type="match status" value="1"/>
</dbReference>
<gene>
    <name evidence="1" type="ORF">J2Z79_001768</name>
</gene>
<accession>A0ABS4JTT4</accession>
<dbReference type="SFLD" id="SFLDS00003">
    <property type="entry name" value="Haloacid_Dehalogenase"/>
    <property type="match status" value="1"/>
</dbReference>